<dbReference type="InterPro" id="IPR014710">
    <property type="entry name" value="RmlC-like_jellyroll"/>
</dbReference>
<name>A0A7Z7YSV1_STACP</name>
<dbReference type="EMBL" id="SCHC01000156">
    <property type="protein sequence ID" value="TBW74125.1"/>
    <property type="molecule type" value="Genomic_DNA"/>
</dbReference>
<dbReference type="PANTHER" id="PTHR33387:SF3">
    <property type="entry name" value="DUF985 DOMAIN-CONTAINING PROTEIN"/>
    <property type="match status" value="1"/>
</dbReference>
<feature type="non-terminal residue" evidence="2">
    <location>
        <position position="82"/>
    </location>
</feature>
<dbReference type="AlphaFoldDB" id="A0A7Z7YSV1"/>
<dbReference type="RefSeq" id="WP_196211606.1">
    <property type="nucleotide sequence ID" value="NZ_SCHC01000156.1"/>
</dbReference>
<dbReference type="CDD" id="cd06121">
    <property type="entry name" value="cupin_YML079wp"/>
    <property type="match status" value="1"/>
</dbReference>
<evidence type="ECO:0000259" key="1">
    <source>
        <dbReference type="Pfam" id="PF06172"/>
    </source>
</evidence>
<feature type="domain" description="DUF985" evidence="1">
    <location>
        <begin position="6"/>
        <end position="81"/>
    </location>
</feature>
<dbReference type="PANTHER" id="PTHR33387">
    <property type="entry name" value="RMLC-LIKE JELLY ROLL FOLD PROTEIN"/>
    <property type="match status" value="1"/>
</dbReference>
<dbReference type="InterPro" id="IPR011051">
    <property type="entry name" value="RmlC_Cupin_sf"/>
</dbReference>
<dbReference type="Gene3D" id="2.60.120.10">
    <property type="entry name" value="Jelly Rolls"/>
    <property type="match status" value="1"/>
</dbReference>
<sequence>MMTANDWIDRLELISHPEGGYFKETMRGDGKGRASFSSIYFLLTQRDISHFHRIDADEVWYYHAGQTLKIHMITPKGEYHTV</sequence>
<protein>
    <submittedName>
        <fullName evidence="2">Cupin domain-containing protein</fullName>
    </submittedName>
</protein>
<evidence type="ECO:0000313" key="3">
    <source>
        <dbReference type="Proteomes" id="UP000291949"/>
    </source>
</evidence>
<dbReference type="Pfam" id="PF06172">
    <property type="entry name" value="Cupin_5"/>
    <property type="match status" value="1"/>
</dbReference>
<dbReference type="SUPFAM" id="SSF51182">
    <property type="entry name" value="RmlC-like cupins"/>
    <property type="match status" value="1"/>
</dbReference>
<evidence type="ECO:0000313" key="2">
    <source>
        <dbReference type="EMBL" id="TBW74125.1"/>
    </source>
</evidence>
<reference evidence="2 3" key="1">
    <citation type="journal article" date="2019" name="Sci. Transl. Med.">
        <title>Quorum sensing between bacterial species on the skin protects against epidermal injury in atopic dermatitis.</title>
        <authorList>
            <person name="Williams M.R."/>
        </authorList>
    </citation>
    <scope>NUCLEOTIDE SEQUENCE [LARGE SCALE GENOMIC DNA]</scope>
    <source>
        <strain evidence="2 3">H8</strain>
    </source>
</reference>
<organism evidence="2 3">
    <name type="scientific">Staphylococcus capitis</name>
    <dbReference type="NCBI Taxonomy" id="29388"/>
    <lineage>
        <taxon>Bacteria</taxon>
        <taxon>Bacillati</taxon>
        <taxon>Bacillota</taxon>
        <taxon>Bacilli</taxon>
        <taxon>Bacillales</taxon>
        <taxon>Staphylococcaceae</taxon>
        <taxon>Staphylococcus</taxon>
    </lineage>
</organism>
<dbReference type="Proteomes" id="UP000291949">
    <property type="component" value="Unassembled WGS sequence"/>
</dbReference>
<gene>
    <name evidence="2" type="ORF">EQ811_13225</name>
</gene>
<comment type="caution">
    <text evidence="2">The sequence shown here is derived from an EMBL/GenBank/DDBJ whole genome shotgun (WGS) entry which is preliminary data.</text>
</comment>
<proteinExistence type="predicted"/>
<dbReference type="InterPro" id="IPR039935">
    <property type="entry name" value="YML079W-like"/>
</dbReference>
<accession>A0A7Z7YSV1</accession>
<dbReference type="InterPro" id="IPR009327">
    <property type="entry name" value="Cupin_DUF985"/>
</dbReference>